<dbReference type="EMBL" id="JAUESC010000381">
    <property type="protein sequence ID" value="KAK0588988.1"/>
    <property type="molecule type" value="Genomic_DNA"/>
</dbReference>
<proteinExistence type="predicted"/>
<dbReference type="GO" id="GO:0005524">
    <property type="term" value="F:ATP binding"/>
    <property type="evidence" value="ECO:0007669"/>
    <property type="project" value="UniProtKB-UniRule"/>
</dbReference>
<dbReference type="PROSITE" id="PS00107">
    <property type="entry name" value="PROTEIN_KINASE_ATP"/>
    <property type="match status" value="1"/>
</dbReference>
<reference evidence="2" key="1">
    <citation type="journal article" date="2022" name="Plant J.">
        <title>Strategies of tolerance reflected in two North American maple genomes.</title>
        <authorList>
            <person name="McEvoy S.L."/>
            <person name="Sezen U.U."/>
            <person name="Trouern-Trend A."/>
            <person name="McMahon S.M."/>
            <person name="Schaberg P.G."/>
            <person name="Yang J."/>
            <person name="Wegrzyn J.L."/>
            <person name="Swenson N.G."/>
        </authorList>
    </citation>
    <scope>NUCLEOTIDE SEQUENCE</scope>
    <source>
        <strain evidence="2">NS2018</strain>
    </source>
</reference>
<reference evidence="2" key="2">
    <citation type="submission" date="2023-06" db="EMBL/GenBank/DDBJ databases">
        <authorList>
            <person name="Swenson N.G."/>
            <person name="Wegrzyn J.L."/>
            <person name="Mcevoy S.L."/>
        </authorList>
    </citation>
    <scope>NUCLEOTIDE SEQUENCE</scope>
    <source>
        <strain evidence="2">NS2018</strain>
        <tissue evidence="2">Leaf</tissue>
    </source>
</reference>
<dbReference type="Gene3D" id="3.30.200.20">
    <property type="entry name" value="Phosphorylase Kinase, domain 1"/>
    <property type="match status" value="1"/>
</dbReference>
<dbReference type="InterPro" id="IPR017441">
    <property type="entry name" value="Protein_kinase_ATP_BS"/>
</dbReference>
<keyword evidence="3" id="KW-1185">Reference proteome</keyword>
<evidence type="ECO:0008006" key="4">
    <source>
        <dbReference type="Google" id="ProtNLM"/>
    </source>
</evidence>
<dbReference type="AlphaFoldDB" id="A0AA39VSP1"/>
<organism evidence="2 3">
    <name type="scientific">Acer saccharum</name>
    <name type="common">Sugar maple</name>
    <dbReference type="NCBI Taxonomy" id="4024"/>
    <lineage>
        <taxon>Eukaryota</taxon>
        <taxon>Viridiplantae</taxon>
        <taxon>Streptophyta</taxon>
        <taxon>Embryophyta</taxon>
        <taxon>Tracheophyta</taxon>
        <taxon>Spermatophyta</taxon>
        <taxon>Magnoliopsida</taxon>
        <taxon>eudicotyledons</taxon>
        <taxon>Gunneridae</taxon>
        <taxon>Pentapetalae</taxon>
        <taxon>rosids</taxon>
        <taxon>malvids</taxon>
        <taxon>Sapindales</taxon>
        <taxon>Sapindaceae</taxon>
        <taxon>Hippocastanoideae</taxon>
        <taxon>Acereae</taxon>
        <taxon>Acer</taxon>
    </lineage>
</organism>
<gene>
    <name evidence="2" type="ORF">LWI29_008190</name>
</gene>
<evidence type="ECO:0000256" key="1">
    <source>
        <dbReference type="PROSITE-ProRule" id="PRU10141"/>
    </source>
</evidence>
<evidence type="ECO:0000313" key="3">
    <source>
        <dbReference type="Proteomes" id="UP001168877"/>
    </source>
</evidence>
<accession>A0AA39VSP1</accession>
<comment type="caution">
    <text evidence="2">The sequence shown here is derived from an EMBL/GenBank/DDBJ whole genome shotgun (WGS) entry which is preliminary data.</text>
</comment>
<keyword evidence="1" id="KW-0067">ATP-binding</keyword>
<name>A0AA39VSP1_ACESA</name>
<protein>
    <recommendedName>
        <fullName evidence="4">Protein kinase domain-containing protein</fullName>
    </recommendedName>
</protein>
<dbReference type="InterPro" id="IPR011009">
    <property type="entry name" value="Kinase-like_dom_sf"/>
</dbReference>
<feature type="binding site" evidence="1">
    <location>
        <position position="94"/>
    </location>
    <ligand>
        <name>ATP</name>
        <dbReference type="ChEBI" id="CHEBI:30616"/>
    </ligand>
</feature>
<dbReference type="Proteomes" id="UP001168877">
    <property type="component" value="Unassembled WGS sequence"/>
</dbReference>
<dbReference type="SUPFAM" id="SSF56112">
    <property type="entry name" value="Protein kinase-like (PK-like)"/>
    <property type="match status" value="1"/>
</dbReference>
<keyword evidence="1" id="KW-0547">Nucleotide-binding</keyword>
<evidence type="ECO:0000313" key="2">
    <source>
        <dbReference type="EMBL" id="KAK0588988.1"/>
    </source>
</evidence>
<sequence>MFTGHLGALELAGTSIANVGIQGLAYGIMIQRNQENKTHVNTNTLQLVPPNFDSLDNREDNTWSKHNCWIGEGCSGLVYKGFLKDLSSFVAVKKISRNSEQGIKEFVAQVKIISHVETEEPNYP</sequence>